<dbReference type="Proteomes" id="UP000244005">
    <property type="component" value="Unassembled WGS sequence"/>
</dbReference>
<reference evidence="5" key="2">
    <citation type="journal article" date="2017" name="Cell">
        <title>Insights into land plant evolution garnered from the Marchantia polymorpha genome.</title>
        <authorList>
            <person name="Bowman J.L."/>
            <person name="Kohchi T."/>
            <person name="Yamato K.T."/>
            <person name="Jenkins J."/>
            <person name="Shu S."/>
            <person name="Ishizaki K."/>
            <person name="Yamaoka S."/>
            <person name="Nishihama R."/>
            <person name="Nakamura Y."/>
            <person name="Berger F."/>
            <person name="Adam C."/>
            <person name="Aki S.S."/>
            <person name="Althoff F."/>
            <person name="Araki T."/>
            <person name="Arteaga-Vazquez M.A."/>
            <person name="Balasubrmanian S."/>
            <person name="Barry K."/>
            <person name="Bauer D."/>
            <person name="Boehm C.R."/>
            <person name="Briginshaw L."/>
            <person name="Caballero-Perez J."/>
            <person name="Catarino B."/>
            <person name="Chen F."/>
            <person name="Chiyoda S."/>
            <person name="Chovatia M."/>
            <person name="Davies K.M."/>
            <person name="Delmans M."/>
            <person name="Demura T."/>
            <person name="Dierschke T."/>
            <person name="Dolan L."/>
            <person name="Dorantes-Acosta A.E."/>
            <person name="Eklund D.M."/>
            <person name="Florent S.N."/>
            <person name="Flores-Sandoval E."/>
            <person name="Fujiyama A."/>
            <person name="Fukuzawa H."/>
            <person name="Galik B."/>
            <person name="Grimanelli D."/>
            <person name="Grimwood J."/>
            <person name="Grossniklaus U."/>
            <person name="Hamada T."/>
            <person name="Haseloff J."/>
            <person name="Hetherington A.J."/>
            <person name="Higo A."/>
            <person name="Hirakawa Y."/>
            <person name="Hundley H.N."/>
            <person name="Ikeda Y."/>
            <person name="Inoue K."/>
            <person name="Inoue S.I."/>
            <person name="Ishida S."/>
            <person name="Jia Q."/>
            <person name="Kakita M."/>
            <person name="Kanazawa T."/>
            <person name="Kawai Y."/>
            <person name="Kawashima T."/>
            <person name="Kennedy M."/>
            <person name="Kinose K."/>
            <person name="Kinoshita T."/>
            <person name="Kohara Y."/>
            <person name="Koide E."/>
            <person name="Komatsu K."/>
            <person name="Kopischke S."/>
            <person name="Kubo M."/>
            <person name="Kyozuka J."/>
            <person name="Lagercrantz U."/>
            <person name="Lin S.S."/>
            <person name="Lindquist E."/>
            <person name="Lipzen A.M."/>
            <person name="Lu C.W."/>
            <person name="De Luna E."/>
            <person name="Martienssen R.A."/>
            <person name="Minamino N."/>
            <person name="Mizutani M."/>
            <person name="Mizutani M."/>
            <person name="Mochizuki N."/>
            <person name="Monte I."/>
            <person name="Mosher R."/>
            <person name="Nagasaki H."/>
            <person name="Nakagami H."/>
            <person name="Naramoto S."/>
            <person name="Nishitani K."/>
            <person name="Ohtani M."/>
            <person name="Okamoto T."/>
            <person name="Okumura M."/>
            <person name="Phillips J."/>
            <person name="Pollak B."/>
            <person name="Reinders A."/>
            <person name="Rovekamp M."/>
            <person name="Sano R."/>
            <person name="Sawa S."/>
            <person name="Schmid M.W."/>
            <person name="Shirakawa M."/>
            <person name="Solano R."/>
            <person name="Spunde A."/>
            <person name="Suetsugu N."/>
            <person name="Sugano S."/>
            <person name="Sugiyama A."/>
            <person name="Sun R."/>
            <person name="Suzuki Y."/>
            <person name="Takenaka M."/>
            <person name="Takezawa D."/>
            <person name="Tomogane H."/>
            <person name="Tsuzuki M."/>
            <person name="Ueda T."/>
            <person name="Umeda M."/>
            <person name="Ward J.M."/>
            <person name="Watanabe Y."/>
            <person name="Yazaki K."/>
            <person name="Yokoyama R."/>
            <person name="Yoshitake Y."/>
            <person name="Yotsui I."/>
            <person name="Zachgo S."/>
            <person name="Schmutz J."/>
        </authorList>
    </citation>
    <scope>NUCLEOTIDE SEQUENCE [LARGE SCALE GENOMIC DNA]</scope>
    <source>
        <strain evidence="5">Tak-1</strain>
    </source>
</reference>
<feature type="transmembrane region" description="Helical" evidence="2">
    <location>
        <begin position="1120"/>
        <end position="1144"/>
    </location>
</feature>
<dbReference type="PANTHER" id="PTHR35322:SF2">
    <property type="entry name" value="PROTEIN CPR-5"/>
    <property type="match status" value="1"/>
</dbReference>
<dbReference type="EMBL" id="KZ772779">
    <property type="protein sequence ID" value="PTQ31725.1"/>
    <property type="molecule type" value="Genomic_DNA"/>
</dbReference>
<feature type="compositionally biased region" description="Basic and acidic residues" evidence="1">
    <location>
        <begin position="171"/>
        <end position="181"/>
    </location>
</feature>
<name>A0A1L7B537_MARPO</name>
<feature type="region of interest" description="Disordered" evidence="1">
    <location>
        <begin position="491"/>
        <end position="542"/>
    </location>
</feature>
<reference evidence="4" key="3">
    <citation type="submission" date="2017-12" db="EMBL/GenBank/DDBJ databases">
        <title>WGS assembly of Marchantia polymorpha.</title>
        <authorList>
            <person name="Bowman J.L."/>
            <person name="Kohchi T."/>
            <person name="Yamato K.T."/>
            <person name="Jenkins J."/>
            <person name="Shu S."/>
            <person name="Ishizaki K."/>
            <person name="Yamaoka S."/>
            <person name="Nishihama R."/>
            <person name="Nakamura Y."/>
            <person name="Berger F."/>
            <person name="Adam C."/>
            <person name="Aki S.S."/>
            <person name="Althoff F."/>
            <person name="Araki T."/>
            <person name="Arteaga-Vazquez M.A."/>
            <person name="Balasubrmanian S."/>
            <person name="Bauer D."/>
            <person name="Boehm C.R."/>
            <person name="Briginshaw L."/>
            <person name="Caballero-Perez J."/>
            <person name="Catarino B."/>
            <person name="Chen F."/>
            <person name="Chiyoda S."/>
            <person name="Chovatia M."/>
            <person name="Davies K.M."/>
            <person name="Delmans M."/>
            <person name="Demura T."/>
            <person name="Dierschke T."/>
            <person name="Dolan L."/>
            <person name="Dorantes-Acosta A.E."/>
            <person name="Eklund D.M."/>
            <person name="Florent S.N."/>
            <person name="Flores-Sandoval E."/>
            <person name="Fujiyama A."/>
            <person name="Fukuzawa H."/>
            <person name="Galik B."/>
            <person name="Grimanelli D."/>
            <person name="Grimwood J."/>
            <person name="Grossniklaus U."/>
            <person name="Hamada T."/>
            <person name="Haseloff J."/>
            <person name="Hetherington A.J."/>
            <person name="Higo A."/>
            <person name="Hirakawa Y."/>
            <person name="Hundley H.N."/>
            <person name="Ikeda Y."/>
            <person name="Inoue K."/>
            <person name="Inoue S."/>
            <person name="Ishida S."/>
            <person name="Jia Q."/>
            <person name="Kakita M."/>
            <person name="Kanazawa T."/>
            <person name="Kawai Y."/>
            <person name="Kawashima T."/>
            <person name="Kennedy M."/>
            <person name="Kinose K."/>
            <person name="Kinoshita T."/>
            <person name="Kohara Y."/>
            <person name="Koide E."/>
            <person name="Komatsu K."/>
            <person name="Kopischke S."/>
            <person name="Kubo M."/>
            <person name="Kyozuka J."/>
            <person name="Lagercrantz U."/>
            <person name="Lin S.S."/>
            <person name="Lindquist E."/>
            <person name="Lipzen A.M."/>
            <person name="Lu C."/>
            <person name="Luna E.D."/>
            <person name="Martienssen R.A."/>
            <person name="Minamino N."/>
            <person name="Mizutani M."/>
            <person name="Mizutani M."/>
            <person name="Mochizuki N."/>
            <person name="Monte I."/>
            <person name="Mosher R."/>
            <person name="Nagasaki H."/>
            <person name="Nakagami H."/>
            <person name="Naramoto S."/>
            <person name="Nishitani K."/>
            <person name="Ohtani M."/>
            <person name="Okamoto T."/>
            <person name="Okumura M."/>
            <person name="Phillips J."/>
            <person name="Pollak B."/>
            <person name="Reinders A."/>
            <person name="Roevekamp M."/>
            <person name="Sano R."/>
            <person name="Sawa S."/>
            <person name="Schmid M.W."/>
            <person name="Shirakawa M."/>
            <person name="Solano R."/>
            <person name="Spunde A."/>
            <person name="Suetsugu N."/>
            <person name="Sugano S."/>
            <person name="Sugiyama A."/>
            <person name="Sun R."/>
            <person name="Suzuki Y."/>
            <person name="Takenaka M."/>
            <person name="Takezawa D."/>
            <person name="Tomogane H."/>
            <person name="Tsuzuki M."/>
            <person name="Ueda T."/>
            <person name="Umeda M."/>
            <person name="Ward J.M."/>
            <person name="Watanabe Y."/>
            <person name="Yazaki K."/>
            <person name="Yokoyama R."/>
            <person name="Yoshitake Y."/>
            <person name="Yotsui I."/>
            <person name="Zachgo S."/>
            <person name="Schmutz J."/>
        </authorList>
    </citation>
    <scope>NUCLEOTIDE SEQUENCE [LARGE SCALE GENOMIC DNA]</scope>
    <source>
        <strain evidence="4">Tak-1</strain>
    </source>
</reference>
<evidence type="ECO:0000313" key="4">
    <source>
        <dbReference type="EMBL" id="PTQ31725.1"/>
    </source>
</evidence>
<evidence type="ECO:0000313" key="3">
    <source>
        <dbReference type="EMBL" id="APT68002.1"/>
    </source>
</evidence>
<dbReference type="GO" id="GO:0010150">
    <property type="term" value="P:leaf senescence"/>
    <property type="evidence" value="ECO:0007669"/>
    <property type="project" value="InterPro"/>
</dbReference>
<keyword evidence="2" id="KW-0812">Transmembrane</keyword>
<feature type="region of interest" description="Disordered" evidence="1">
    <location>
        <begin position="171"/>
        <end position="191"/>
    </location>
</feature>
<gene>
    <name evidence="4" type="ORF">MARPO_0107s0002</name>
</gene>
<organism evidence="3">
    <name type="scientific">Marchantia polymorpha</name>
    <name type="common">Common liverwort</name>
    <name type="synonym">Marchantia aquatica</name>
    <dbReference type="NCBI Taxonomy" id="3197"/>
    <lineage>
        <taxon>Eukaryota</taxon>
        <taxon>Viridiplantae</taxon>
        <taxon>Streptophyta</taxon>
        <taxon>Embryophyta</taxon>
        <taxon>Marchantiophyta</taxon>
        <taxon>Marchantiopsida</taxon>
        <taxon>Marchantiidae</taxon>
        <taxon>Marchantiales</taxon>
        <taxon>Marchantiaceae</taxon>
        <taxon>Marchantia</taxon>
    </lineage>
</organism>
<feature type="region of interest" description="Disordered" evidence="1">
    <location>
        <begin position="763"/>
        <end position="833"/>
    </location>
</feature>
<feature type="compositionally biased region" description="Polar residues" evidence="1">
    <location>
        <begin position="773"/>
        <end position="796"/>
    </location>
</feature>
<feature type="region of interest" description="Disordered" evidence="1">
    <location>
        <begin position="691"/>
        <end position="713"/>
    </location>
</feature>
<dbReference type="InterPro" id="IPR044708">
    <property type="entry name" value="CPR5"/>
</dbReference>
<protein>
    <submittedName>
        <fullName evidence="3">Constitutive expression of PR protein</fullName>
    </submittedName>
</protein>
<keyword evidence="5" id="KW-1185">Reference proteome</keyword>
<dbReference type="GO" id="GO:0006952">
    <property type="term" value="P:defense response"/>
    <property type="evidence" value="ECO:0007669"/>
    <property type="project" value="InterPro"/>
</dbReference>
<dbReference type="PANTHER" id="PTHR35322">
    <property type="entry name" value="PROTEIN CPR-5"/>
    <property type="match status" value="1"/>
</dbReference>
<feature type="compositionally biased region" description="Low complexity" evidence="1">
    <location>
        <begin position="699"/>
        <end position="711"/>
    </location>
</feature>
<dbReference type="AlphaFoldDB" id="A0A1L7B537"/>
<dbReference type="Gramene" id="Mp1g28850.1">
    <property type="protein sequence ID" value="Mp1g28850.1.cds"/>
    <property type="gene ID" value="Mp1g28850"/>
</dbReference>
<keyword evidence="2" id="KW-1133">Transmembrane helix</keyword>
<feature type="transmembrane region" description="Helical" evidence="2">
    <location>
        <begin position="1076"/>
        <end position="1099"/>
    </location>
</feature>
<dbReference type="EMBL" id="KU758838">
    <property type="protein sequence ID" value="APT68002.1"/>
    <property type="molecule type" value="mRNA"/>
</dbReference>
<feature type="transmembrane region" description="Helical" evidence="2">
    <location>
        <begin position="1014"/>
        <end position="1032"/>
    </location>
</feature>
<reference evidence="3" key="1">
    <citation type="submission" date="2016-02" db="EMBL/GenBank/DDBJ databases">
        <title>Mechanisms controlling the formation of the plant cell surface in tip growing cells are functionally conserved among land plants.</title>
        <authorList>
            <person name="Honkanen S."/>
            <person name="Jones V.A.S."/>
            <person name="Morieri G."/>
            <person name="Champion C.H.M."/>
            <person name="Hetherington A.J."/>
            <person name="Kelly S."/>
            <person name="Proust H."/>
            <person name="Prescott H."/>
            <person name="Dolan L."/>
        </authorList>
    </citation>
    <scope>NUCLEOTIDE SEQUENCE</scope>
</reference>
<feature type="region of interest" description="Disordered" evidence="1">
    <location>
        <begin position="374"/>
        <end position="400"/>
    </location>
</feature>
<dbReference type="GO" id="GO:0010090">
    <property type="term" value="P:trichome morphogenesis"/>
    <property type="evidence" value="ECO:0007669"/>
    <property type="project" value="InterPro"/>
</dbReference>
<accession>A0A1L7B537</accession>
<feature type="region of interest" description="Disordered" evidence="1">
    <location>
        <begin position="238"/>
        <end position="330"/>
    </location>
</feature>
<dbReference type="OrthoDB" id="2017423at2759"/>
<evidence type="ECO:0000313" key="5">
    <source>
        <dbReference type="Proteomes" id="UP000244005"/>
    </source>
</evidence>
<evidence type="ECO:0000256" key="2">
    <source>
        <dbReference type="SAM" id="Phobius"/>
    </source>
</evidence>
<feature type="transmembrane region" description="Helical" evidence="2">
    <location>
        <begin position="1044"/>
        <end position="1064"/>
    </location>
</feature>
<feature type="compositionally biased region" description="Basic and acidic residues" evidence="1">
    <location>
        <begin position="527"/>
        <end position="540"/>
    </location>
</feature>
<evidence type="ECO:0000256" key="1">
    <source>
        <dbReference type="SAM" id="MobiDB-lite"/>
    </source>
</evidence>
<sequence length="1170" mass="129139">MHCLSTTDRGGGRTARSCSSRRRRRSFRDFALCDFSLISFLLLLLVIVVQACGASAGNEFNVVGVRHSGASQEGIEVEEIPELGTWNALTHCIRDSKEERALERWLFCVEVVRSRELSGIPLHVREAEAIIQRNAVSNVYSEWSRTELIEAREGRWRPLMDLRQPEDQLECAEPRESERAQRPKLLLSKDGPVRGDSGLFAVEDAPRSAEKGSVDGLEMLNIDSRKCDSVSTIENNGGRGFVSGSAGLVSNSSDNDSTSRDYFLSYRADENQGSSSDSGEEVEQVLAASKGSGGRDYVQQHSEMSVPPANSIKAEPLKPSNAGGIVSQGGLVVEKEQVSTTSEQDSRSNDNMTGAVTYAAIVGALTLMLGAQLGRGRQKPKKQSELSSGRWKSTMKGSARHVEDQFPMDLQKLSEPLGMAVAQVLFEVLEQNRGYHEGSLSAESLSHLLESALTESLMPVLGDDRSHFVDKFRESFSSTYRTRAGVRCAFLRAGTKQTPNRQASAKPWRGSQPKSRRETYNEQNCDEVERSSANREDNFKKPLKVGGAHKALAAPPRHQEKALDSSSDQGIASFFSTTRYEQDGQSDCAGSSTGNYYDRNSLAQISQAASGSRGENTSYFEGECSQDERMYSADDSSGSEEWIVLEGQVKQSEAVRRMGSAAVEHSSRHQYLGYEKSTDEQDRLMAGSADMASTKHRTSSSVGAAASSVDSQWEGGPFGNRGLVTPTLDLSDQTLDIENYLDLTSGRGPKDYMERSLNRLAGDSLLHSRRPNVASQTTTEDSRYSSLRTPEHNTSLHGRRGTGEGLIRESVSADNSGIRYRGTPPHSKVDRNESSSLSIQDALVLASSSNVVGYNAALDERYNLFERSVAAQEHHNRLLTWELHHKMKGLAIKEQHLHLHSESNSLMKDNVDLSRTKVEFKENELQDRKLTLAYYNFNRTCADELVAGLCVMLTALSFSFWKFSYDRLTTVVTVCQPSVRETHEGGWMGTNWMYNSLNLLTYQMQAFMCEAAKLSRMVFGIIVIAMVTSTLLRRSVTSSSQAMPATIIVIVLGGMCGFAGKISIDSLGGSGIHWLVLWECLCLIHALATCFTSLLYHFLHGDPGRNYFEKASLASRISTGITVFAFHSVLVFFLPVMAGLLPFASPEDIMQIFFDWWSPGTPRSQYRVIP</sequence>
<proteinExistence type="evidence at transcript level"/>
<keyword evidence="2" id="KW-0472">Membrane</keyword>
<feature type="transmembrane region" description="Helical" evidence="2">
    <location>
        <begin position="30"/>
        <end position="49"/>
    </location>
</feature>